<evidence type="ECO:0000256" key="1">
    <source>
        <dbReference type="SAM" id="MobiDB-lite"/>
    </source>
</evidence>
<evidence type="ECO:0000256" key="2">
    <source>
        <dbReference type="SAM" id="Phobius"/>
    </source>
</evidence>
<organism evidence="3 4">
    <name type="scientific">Trichinella zimbabwensis</name>
    <dbReference type="NCBI Taxonomy" id="268475"/>
    <lineage>
        <taxon>Eukaryota</taxon>
        <taxon>Metazoa</taxon>
        <taxon>Ecdysozoa</taxon>
        <taxon>Nematoda</taxon>
        <taxon>Enoplea</taxon>
        <taxon>Dorylaimia</taxon>
        <taxon>Trichinellida</taxon>
        <taxon>Trichinellidae</taxon>
        <taxon>Trichinella</taxon>
    </lineage>
</organism>
<dbReference type="OrthoDB" id="5919863at2759"/>
<sequence>MKRKKKNEATVNRSVLENHGGITVERLWVVGCEGSDRVASCDIWWRICGGPCCYLLINIVFLLCTLNARMLPATCELGKRGSRAGSSRTDTMNVKMNLPVDTGASSLSDDRDSSPVGEMNEPA</sequence>
<keyword evidence="2" id="KW-1133">Transmembrane helix</keyword>
<protein>
    <submittedName>
        <fullName evidence="3">Uncharacterized protein</fullName>
    </submittedName>
</protein>
<feature type="region of interest" description="Disordered" evidence="1">
    <location>
        <begin position="78"/>
        <end position="123"/>
    </location>
</feature>
<proteinExistence type="predicted"/>
<name>A0A0V1HCT0_9BILA</name>
<keyword evidence="4" id="KW-1185">Reference proteome</keyword>
<feature type="transmembrane region" description="Helical" evidence="2">
    <location>
        <begin position="43"/>
        <end position="64"/>
    </location>
</feature>
<evidence type="ECO:0000313" key="3">
    <source>
        <dbReference type="EMBL" id="KRZ08214.1"/>
    </source>
</evidence>
<feature type="compositionally biased region" description="Polar residues" evidence="1">
    <location>
        <begin position="84"/>
        <end position="94"/>
    </location>
</feature>
<gene>
    <name evidence="3" type="ORF">T11_13673</name>
</gene>
<keyword evidence="2" id="KW-0472">Membrane</keyword>
<reference evidence="3 4" key="1">
    <citation type="submission" date="2015-01" db="EMBL/GenBank/DDBJ databases">
        <title>Evolution of Trichinella species and genotypes.</title>
        <authorList>
            <person name="Korhonen P.K."/>
            <person name="Edoardo P."/>
            <person name="Giuseppe L.R."/>
            <person name="Gasser R.B."/>
        </authorList>
    </citation>
    <scope>NUCLEOTIDE SEQUENCE [LARGE SCALE GENOMIC DNA]</scope>
    <source>
        <strain evidence="3">ISS1029</strain>
    </source>
</reference>
<dbReference type="EMBL" id="JYDP01000090">
    <property type="protein sequence ID" value="KRZ08214.1"/>
    <property type="molecule type" value="Genomic_DNA"/>
</dbReference>
<keyword evidence="2" id="KW-0812">Transmembrane</keyword>
<dbReference type="AlphaFoldDB" id="A0A0V1HCT0"/>
<accession>A0A0V1HCT0</accession>
<dbReference type="Proteomes" id="UP000055024">
    <property type="component" value="Unassembled WGS sequence"/>
</dbReference>
<comment type="caution">
    <text evidence="3">The sequence shown here is derived from an EMBL/GenBank/DDBJ whole genome shotgun (WGS) entry which is preliminary data.</text>
</comment>
<evidence type="ECO:0000313" key="4">
    <source>
        <dbReference type="Proteomes" id="UP000055024"/>
    </source>
</evidence>